<dbReference type="Proteomes" id="UP000887579">
    <property type="component" value="Unplaced"/>
</dbReference>
<organism evidence="1 2">
    <name type="scientific">Panagrolaimus sp. ES5</name>
    <dbReference type="NCBI Taxonomy" id="591445"/>
    <lineage>
        <taxon>Eukaryota</taxon>
        <taxon>Metazoa</taxon>
        <taxon>Ecdysozoa</taxon>
        <taxon>Nematoda</taxon>
        <taxon>Chromadorea</taxon>
        <taxon>Rhabditida</taxon>
        <taxon>Tylenchina</taxon>
        <taxon>Panagrolaimomorpha</taxon>
        <taxon>Panagrolaimoidea</taxon>
        <taxon>Panagrolaimidae</taxon>
        <taxon>Panagrolaimus</taxon>
    </lineage>
</organism>
<sequence>MNSRLQLAYDNDYIDPTNLRSKLQKHLAAETELVANENRIENIKSDGYKLISSNHIEKERIRMQLNEVISGWDELKSKSAKKTKLLKESYEAYQLSRKLDDIEKWLDGIEHSLSTDDHGKDTQSVEKLIKKHDELRAEVEAKRPLVEEVVQKAAEMKQSNFENIGEQFEHSERIQERYNGLKEPCQIRADNLQDSLKFFQWIDEANEQVDWLHELVPRLQSSDYGSTLHAAQLLNTKHGILKQQIDSHAPIISQVKKNGYEMKSSGHFASKDIEKVLHTLTNQFDAV</sequence>
<dbReference type="WBParaSite" id="ES5_v2.g28732.t1">
    <property type="protein sequence ID" value="ES5_v2.g28732.t1"/>
    <property type="gene ID" value="ES5_v2.g28732"/>
</dbReference>
<evidence type="ECO:0000313" key="2">
    <source>
        <dbReference type="WBParaSite" id="ES5_v2.g28732.t1"/>
    </source>
</evidence>
<proteinExistence type="predicted"/>
<reference evidence="2" key="1">
    <citation type="submission" date="2022-11" db="UniProtKB">
        <authorList>
            <consortium name="WormBaseParasite"/>
        </authorList>
    </citation>
    <scope>IDENTIFICATION</scope>
</reference>
<protein>
    <submittedName>
        <fullName evidence="2">Spectrin alpha chain-like protein</fullName>
    </submittedName>
</protein>
<name>A0AC34GGE0_9BILA</name>
<accession>A0AC34GGE0</accession>
<evidence type="ECO:0000313" key="1">
    <source>
        <dbReference type="Proteomes" id="UP000887579"/>
    </source>
</evidence>